<dbReference type="InterPro" id="IPR018289">
    <property type="entry name" value="MULE_transposase_dom"/>
</dbReference>
<reference evidence="3" key="1">
    <citation type="journal article" date="2022" name="Int. J. Mol. Sci.">
        <title>Draft Genome of Tanacetum Coccineum: Genomic Comparison of Closely Related Tanacetum-Family Plants.</title>
        <authorList>
            <person name="Yamashiro T."/>
            <person name="Shiraishi A."/>
            <person name="Nakayama K."/>
            <person name="Satake H."/>
        </authorList>
    </citation>
    <scope>NUCLEOTIDE SEQUENCE</scope>
</reference>
<dbReference type="EMBL" id="BQNB010014774">
    <property type="protein sequence ID" value="GJT32220.1"/>
    <property type="molecule type" value="Genomic_DNA"/>
</dbReference>
<reference evidence="3" key="2">
    <citation type="submission" date="2022-01" db="EMBL/GenBank/DDBJ databases">
        <authorList>
            <person name="Yamashiro T."/>
            <person name="Shiraishi A."/>
            <person name="Satake H."/>
            <person name="Nakayama K."/>
        </authorList>
    </citation>
    <scope>NUCLEOTIDE SEQUENCE</scope>
</reference>
<evidence type="ECO:0000313" key="3">
    <source>
        <dbReference type="EMBL" id="GJT32220.1"/>
    </source>
</evidence>
<keyword evidence="1" id="KW-0175">Coiled coil</keyword>
<comment type="caution">
    <text evidence="3">The sequence shown here is derived from an EMBL/GenBank/DDBJ whole genome shotgun (WGS) entry which is preliminary data.</text>
</comment>
<gene>
    <name evidence="3" type="ORF">Tco_0922639</name>
</gene>
<proteinExistence type="predicted"/>
<dbReference type="PANTHER" id="PTHR31973">
    <property type="entry name" value="POLYPROTEIN, PUTATIVE-RELATED"/>
    <property type="match status" value="1"/>
</dbReference>
<feature type="coiled-coil region" evidence="1">
    <location>
        <begin position="35"/>
        <end position="62"/>
    </location>
</feature>
<evidence type="ECO:0000313" key="4">
    <source>
        <dbReference type="Proteomes" id="UP001151760"/>
    </source>
</evidence>
<dbReference type="CDD" id="cd22265">
    <property type="entry name" value="UDM1_RNF168"/>
    <property type="match status" value="1"/>
</dbReference>
<dbReference type="Proteomes" id="UP001151760">
    <property type="component" value="Unassembled WGS sequence"/>
</dbReference>
<evidence type="ECO:0000259" key="2">
    <source>
        <dbReference type="Pfam" id="PF10551"/>
    </source>
</evidence>
<keyword evidence="4" id="KW-1185">Reference proteome</keyword>
<dbReference type="PANTHER" id="PTHR31973:SF188">
    <property type="entry name" value="POLYPROTEIN, PUTATIVE-RELATED"/>
    <property type="match status" value="1"/>
</dbReference>
<protein>
    <recommendedName>
        <fullName evidence="2">MULE transposase domain-containing protein</fullName>
    </recommendedName>
</protein>
<sequence>MTTYIKKNMWETTYLTELRIKKFEEVQAFGLSKSEVIKEESKEEVQEEVKDEENDSDKENDELRLYLTIAQDEEKEVDYEILDRKYPIKEWKTECLGAKPQSDQAEHLEEINLNVVIRSNGQKRYFSTLMTVLSIFDREDLNAVYQLVMDKYQDEMPEGFDRVLWGDLMVLFNSDDKDEFWSSQQDWKIVSWKLHSSSGVHTLVTDTGLIIHMLVEKKYPLRKEVLKQMLKLKLESEEENTMALELIKFVRKILAELESEEHKNWLVHKQTACGKDFSNPFMVDNLPKIVGLSTHLAFVVKSWLVHDQTVHALTSPKAKPQVVPINLVLSFILLMPPIDDAKLAETMAKYYPDLVCKYYPDQPSYTPPPSSKPSKPPTLDESLVKLADIMDRFNTHLALQNMKLGLASKSLGASTANLVSIVIKESNGDSSQLEVIKEPTGDGYSDYYPSNESYCSHLSSDDNDDANEISNYDYSNTKKSLEQRVHNKSARGEFMHLSSKITLRLKRATQGWITSIVMDKVRSDGDVSVAELKRWLMKNFSVDIPYHKVFIGKEQAYTDMYGKWDDSFFWMNAFREELSNKNPGSVVEINFETIDDKKCFKHFFISLAACSRGFLGGFRPYISLDACHLKGKFNGVLAAGTSIDGNNSISPVAYSVIKSKNTSSWTWFLESLKKAIGTPDGLVISSDMQKGLEGDFFKLKLWAAANTYCSIEHERLMKEIASVSEDAITYLTTSYNKLWSPSKFGTTCKCDYMTNNISEAFNLWVGTFRYQPVLDLLDNIREKILKRIDKKRRIVRKWDGSLVLMAKSYLRSISKASEYEVKGLPCVHVAAFISFTRDNLEKYCDPYFTIEKFKDAYAFAVATMPEKD</sequence>
<evidence type="ECO:0000256" key="1">
    <source>
        <dbReference type="SAM" id="Coils"/>
    </source>
</evidence>
<feature type="domain" description="MULE transposase" evidence="2">
    <location>
        <begin position="622"/>
        <end position="692"/>
    </location>
</feature>
<organism evidence="3 4">
    <name type="scientific">Tanacetum coccineum</name>
    <dbReference type="NCBI Taxonomy" id="301880"/>
    <lineage>
        <taxon>Eukaryota</taxon>
        <taxon>Viridiplantae</taxon>
        <taxon>Streptophyta</taxon>
        <taxon>Embryophyta</taxon>
        <taxon>Tracheophyta</taxon>
        <taxon>Spermatophyta</taxon>
        <taxon>Magnoliopsida</taxon>
        <taxon>eudicotyledons</taxon>
        <taxon>Gunneridae</taxon>
        <taxon>Pentapetalae</taxon>
        <taxon>asterids</taxon>
        <taxon>campanulids</taxon>
        <taxon>Asterales</taxon>
        <taxon>Asteraceae</taxon>
        <taxon>Asteroideae</taxon>
        <taxon>Anthemideae</taxon>
        <taxon>Anthemidinae</taxon>
        <taxon>Tanacetum</taxon>
    </lineage>
</organism>
<name>A0ABQ5CYN4_9ASTR</name>
<dbReference type="Pfam" id="PF10551">
    <property type="entry name" value="MULE"/>
    <property type="match status" value="1"/>
</dbReference>
<accession>A0ABQ5CYN4</accession>